<gene>
    <name evidence="1" type="ORF">Taro_038060</name>
</gene>
<accession>A0A843W5P4</accession>
<comment type="caution">
    <text evidence="1">The sequence shown here is derived from an EMBL/GenBank/DDBJ whole genome shotgun (WGS) entry which is preliminary data.</text>
</comment>
<organism evidence="1 2">
    <name type="scientific">Colocasia esculenta</name>
    <name type="common">Wild taro</name>
    <name type="synonym">Arum esculentum</name>
    <dbReference type="NCBI Taxonomy" id="4460"/>
    <lineage>
        <taxon>Eukaryota</taxon>
        <taxon>Viridiplantae</taxon>
        <taxon>Streptophyta</taxon>
        <taxon>Embryophyta</taxon>
        <taxon>Tracheophyta</taxon>
        <taxon>Spermatophyta</taxon>
        <taxon>Magnoliopsida</taxon>
        <taxon>Liliopsida</taxon>
        <taxon>Araceae</taxon>
        <taxon>Aroideae</taxon>
        <taxon>Colocasieae</taxon>
        <taxon>Colocasia</taxon>
    </lineage>
</organism>
<protein>
    <submittedName>
        <fullName evidence="1">Uncharacterized protein</fullName>
    </submittedName>
</protein>
<name>A0A843W5P4_COLES</name>
<dbReference type="EMBL" id="NMUH01003379">
    <property type="protein sequence ID" value="MQM05252.1"/>
    <property type="molecule type" value="Genomic_DNA"/>
</dbReference>
<evidence type="ECO:0000313" key="2">
    <source>
        <dbReference type="Proteomes" id="UP000652761"/>
    </source>
</evidence>
<evidence type="ECO:0000313" key="1">
    <source>
        <dbReference type="EMBL" id="MQM05252.1"/>
    </source>
</evidence>
<keyword evidence="2" id="KW-1185">Reference proteome</keyword>
<dbReference type="Proteomes" id="UP000652761">
    <property type="component" value="Unassembled WGS sequence"/>
</dbReference>
<dbReference type="AlphaFoldDB" id="A0A843W5P4"/>
<sequence length="96" mass="11092">MDYSLVWMRRDYWESLCHHWATGPWQERSQVVKRNRVAHPEKNIHTSGSVSHVSHSQKLETFDRTMADRCVEGTLARLGSRGLDQRSGRAEEGLSV</sequence>
<proteinExistence type="predicted"/>
<reference evidence="1" key="1">
    <citation type="submission" date="2017-07" db="EMBL/GenBank/DDBJ databases">
        <title>Taro Niue Genome Assembly and Annotation.</title>
        <authorList>
            <person name="Atibalentja N."/>
            <person name="Keating K."/>
            <person name="Fields C.J."/>
        </authorList>
    </citation>
    <scope>NUCLEOTIDE SEQUENCE</scope>
    <source>
        <strain evidence="1">Niue_2</strain>
        <tissue evidence="1">Leaf</tissue>
    </source>
</reference>